<sequence length="134" mass="15421">MAAELNVPYHSVRNWLRNPKIAHLHRPADGEKRPQERTAEHRLQALLDTNDLAPEELNAWCRERGIFAHQLQAWKAEFTTPAKPAADAGELRKLKSELANLQRELNRKEKALSEAAALPVLQKKYQALWEDEDK</sequence>
<keyword evidence="1" id="KW-0175">Coiled coil</keyword>
<dbReference type="EMBL" id="FKBS01000029">
    <property type="protein sequence ID" value="SAI56054.1"/>
    <property type="molecule type" value="Genomic_DNA"/>
</dbReference>
<dbReference type="Proteomes" id="UP000077037">
    <property type="component" value="Unassembled WGS sequence"/>
</dbReference>
<dbReference type="RefSeq" id="WP_156523215.1">
    <property type="nucleotide sequence ID" value="NZ_FKBS01000029.1"/>
</dbReference>
<dbReference type="AlphaFoldDB" id="A0A157RDU9"/>
<reference evidence="2 3" key="1">
    <citation type="submission" date="2016-03" db="EMBL/GenBank/DDBJ databases">
        <authorList>
            <consortium name="Pathogen Informatics"/>
        </authorList>
    </citation>
    <scope>NUCLEOTIDE SEQUENCE [LARGE SCALE GENOMIC DNA]</scope>
    <source>
        <strain evidence="2 3">NCTC13364</strain>
    </source>
</reference>
<evidence type="ECO:0000313" key="3">
    <source>
        <dbReference type="Proteomes" id="UP000077037"/>
    </source>
</evidence>
<dbReference type="OrthoDB" id="9813126at2"/>
<evidence type="ECO:0000256" key="1">
    <source>
        <dbReference type="SAM" id="Coils"/>
    </source>
</evidence>
<feature type="coiled-coil region" evidence="1">
    <location>
        <begin position="91"/>
        <end position="118"/>
    </location>
</feature>
<name>A0A157RDU9_9BORD</name>
<gene>
    <name evidence="2" type="ORF">SAMEA1982600_04717</name>
</gene>
<accession>A0A157RDU9</accession>
<organism evidence="2 3">
    <name type="scientific">Bordetella ansorpii</name>
    <dbReference type="NCBI Taxonomy" id="288768"/>
    <lineage>
        <taxon>Bacteria</taxon>
        <taxon>Pseudomonadati</taxon>
        <taxon>Pseudomonadota</taxon>
        <taxon>Betaproteobacteria</taxon>
        <taxon>Burkholderiales</taxon>
        <taxon>Alcaligenaceae</taxon>
        <taxon>Bordetella</taxon>
    </lineage>
</organism>
<proteinExistence type="predicted"/>
<protein>
    <submittedName>
        <fullName evidence="2">Transposase</fullName>
    </submittedName>
</protein>
<evidence type="ECO:0000313" key="2">
    <source>
        <dbReference type="EMBL" id="SAI56054.1"/>
    </source>
</evidence>